<accession>A0A7J6LIR4</accession>
<reference evidence="1 2" key="1">
    <citation type="submission" date="2020-04" db="EMBL/GenBank/DDBJ databases">
        <title>Perkinsus chesapeaki whole genome sequence.</title>
        <authorList>
            <person name="Bogema D.R."/>
        </authorList>
    </citation>
    <scope>NUCLEOTIDE SEQUENCE [LARGE SCALE GENOMIC DNA]</scope>
    <source>
        <strain evidence="1">ATCC PRA-425</strain>
    </source>
</reference>
<gene>
    <name evidence="1" type="ORF">FOL47_007698</name>
</gene>
<sequence length="207" mass="23172">MSAEQLPVVEVIPVGPTCDSSPVVKSLGLADAQETITLDTKYYTCKVRVECHRDLSVSAAEAVVLVVDRCGASLLPEDRLEEPSVKLLVTLDAPTTRMEEWCWDRGFELIEFNEEPERVLEALKMHNWSNAKLKIAEHKDEAEPAPRHKKASEVSIDELDDLMSQIKAAHDLAARGACDEERRQRAEQLAMRLMQVMDSDSEDDGKV</sequence>
<proteinExistence type="predicted"/>
<dbReference type="EMBL" id="JAAPAO010000464">
    <property type="protein sequence ID" value="KAF4659169.1"/>
    <property type="molecule type" value="Genomic_DNA"/>
</dbReference>
<keyword evidence="2" id="KW-1185">Reference proteome</keyword>
<evidence type="ECO:0000313" key="2">
    <source>
        <dbReference type="Proteomes" id="UP000591131"/>
    </source>
</evidence>
<comment type="caution">
    <text evidence="1">The sequence shown here is derived from an EMBL/GenBank/DDBJ whole genome shotgun (WGS) entry which is preliminary data.</text>
</comment>
<dbReference type="OrthoDB" id="434400at2759"/>
<dbReference type="AlphaFoldDB" id="A0A7J6LIR4"/>
<dbReference type="Proteomes" id="UP000591131">
    <property type="component" value="Unassembled WGS sequence"/>
</dbReference>
<evidence type="ECO:0000313" key="1">
    <source>
        <dbReference type="EMBL" id="KAF4659169.1"/>
    </source>
</evidence>
<protein>
    <submittedName>
        <fullName evidence="1">Uncharacterized protein</fullName>
    </submittedName>
</protein>
<name>A0A7J6LIR4_PERCH</name>
<organism evidence="1 2">
    <name type="scientific">Perkinsus chesapeaki</name>
    <name type="common">Clam parasite</name>
    <name type="synonym">Perkinsus andrewsi</name>
    <dbReference type="NCBI Taxonomy" id="330153"/>
    <lineage>
        <taxon>Eukaryota</taxon>
        <taxon>Sar</taxon>
        <taxon>Alveolata</taxon>
        <taxon>Perkinsozoa</taxon>
        <taxon>Perkinsea</taxon>
        <taxon>Perkinsida</taxon>
        <taxon>Perkinsidae</taxon>
        <taxon>Perkinsus</taxon>
    </lineage>
</organism>